<protein>
    <submittedName>
        <fullName evidence="1">Uncharacterized protein</fullName>
    </submittedName>
</protein>
<accession>A0A2H4SUS2</accession>
<reference evidence="1 2" key="1">
    <citation type="journal article" date="2017" name="BMC Genomics">
        <title>Chromosome level assembly and secondary metabolite potential of the parasitic fungus Cordyceps militaris.</title>
        <authorList>
            <person name="Kramer G.J."/>
            <person name="Nodwell J.R."/>
        </authorList>
    </citation>
    <scope>NUCLEOTIDE SEQUENCE [LARGE SCALE GENOMIC DNA]</scope>
    <source>
        <strain evidence="1 2">ATCC 34164</strain>
    </source>
</reference>
<dbReference type="EMBL" id="CP023327">
    <property type="protein sequence ID" value="ATY66862.1"/>
    <property type="molecule type" value="Genomic_DNA"/>
</dbReference>
<name>A0A2H4SUS2_CORMI</name>
<organism evidence="1 2">
    <name type="scientific">Cordyceps militaris</name>
    <name type="common">Caterpillar fungus</name>
    <name type="synonym">Clavaria militaris</name>
    <dbReference type="NCBI Taxonomy" id="73501"/>
    <lineage>
        <taxon>Eukaryota</taxon>
        <taxon>Fungi</taxon>
        <taxon>Dikarya</taxon>
        <taxon>Ascomycota</taxon>
        <taxon>Pezizomycotina</taxon>
        <taxon>Sordariomycetes</taxon>
        <taxon>Hypocreomycetidae</taxon>
        <taxon>Hypocreales</taxon>
        <taxon>Cordycipitaceae</taxon>
        <taxon>Cordyceps</taxon>
    </lineage>
</organism>
<dbReference type="VEuPathDB" id="FungiDB:CCM_03983"/>
<gene>
    <name evidence="1" type="ORF">A9K55_000834</name>
</gene>
<evidence type="ECO:0000313" key="1">
    <source>
        <dbReference type="EMBL" id="ATY66862.1"/>
    </source>
</evidence>
<proteinExistence type="predicted"/>
<sequence>MGWTPLQEYQISRPSVHAVVRTPTAPVKMHLVAFCDQYPSSVLVFVGQNLKSKTSISALAQRSGVRYITLSQQLLGSNVVAGCARQSIPDRSWFQHNCHVGYYSDVSLLLVQSYTIWIHPFKPRQRTRLEANLFNSKLGAMF</sequence>
<dbReference type="Proteomes" id="UP000323067">
    <property type="component" value="Chromosome ii"/>
</dbReference>
<evidence type="ECO:0000313" key="2">
    <source>
        <dbReference type="Proteomes" id="UP000323067"/>
    </source>
</evidence>
<dbReference type="AlphaFoldDB" id="A0A2H4SUS2"/>
<dbReference type="VEuPathDB" id="FungiDB:A9K55_000834"/>